<organism evidence="10 11">
    <name type="scientific">Pseudaeromonas sharmana</name>
    <dbReference type="NCBI Taxonomy" id="328412"/>
    <lineage>
        <taxon>Bacteria</taxon>
        <taxon>Pseudomonadati</taxon>
        <taxon>Pseudomonadota</taxon>
        <taxon>Gammaproteobacteria</taxon>
        <taxon>Aeromonadales</taxon>
        <taxon>Aeromonadaceae</taxon>
        <taxon>Pseudaeromonas</taxon>
    </lineage>
</organism>
<keyword evidence="1 6" id="KW-0547">Nucleotide-binding</keyword>
<dbReference type="EMBL" id="JBHSAF010000003">
    <property type="protein sequence ID" value="MFC3912889.1"/>
    <property type="molecule type" value="Genomic_DNA"/>
</dbReference>
<dbReference type="GO" id="GO:0016787">
    <property type="term" value="F:hydrolase activity"/>
    <property type="evidence" value="ECO:0007669"/>
    <property type="project" value="UniProtKB-KW"/>
</dbReference>
<dbReference type="CDD" id="cd00268">
    <property type="entry name" value="DEADc"/>
    <property type="match status" value="1"/>
</dbReference>
<evidence type="ECO:0000313" key="10">
    <source>
        <dbReference type="EMBL" id="MFC3912889.1"/>
    </source>
</evidence>
<evidence type="ECO:0000256" key="1">
    <source>
        <dbReference type="ARBA" id="ARBA00022741"/>
    </source>
</evidence>
<feature type="region of interest" description="Disordered" evidence="7">
    <location>
        <begin position="367"/>
        <end position="406"/>
    </location>
</feature>
<evidence type="ECO:0000313" key="11">
    <source>
        <dbReference type="Proteomes" id="UP001595692"/>
    </source>
</evidence>
<evidence type="ECO:0000256" key="3">
    <source>
        <dbReference type="ARBA" id="ARBA00022806"/>
    </source>
</evidence>
<keyword evidence="4 6" id="KW-0067">ATP-binding</keyword>
<dbReference type="InterPro" id="IPR050079">
    <property type="entry name" value="DEAD_box_RNA_helicase"/>
</dbReference>
<dbReference type="PROSITE" id="PS51192">
    <property type="entry name" value="HELICASE_ATP_BIND_1"/>
    <property type="match status" value="1"/>
</dbReference>
<accession>A0ABV8CLT9</accession>
<dbReference type="SMART" id="SM00490">
    <property type="entry name" value="HELICc"/>
    <property type="match status" value="1"/>
</dbReference>
<dbReference type="InterPro" id="IPR044742">
    <property type="entry name" value="DEAD/DEAH_RhlB"/>
</dbReference>
<feature type="domain" description="Helicase C-terminal" evidence="9">
    <location>
        <begin position="228"/>
        <end position="377"/>
    </location>
</feature>
<keyword evidence="11" id="KW-1185">Reference proteome</keyword>
<evidence type="ECO:0000259" key="8">
    <source>
        <dbReference type="PROSITE" id="PS51192"/>
    </source>
</evidence>
<dbReference type="InterPro" id="IPR001650">
    <property type="entry name" value="Helicase_C-like"/>
</dbReference>
<dbReference type="RefSeq" id="WP_377151100.1">
    <property type="nucleotide sequence ID" value="NZ_JBHSAF010000003.1"/>
</dbReference>
<dbReference type="EC" id="3.6.4.-" evidence="10"/>
<dbReference type="GO" id="GO:0004386">
    <property type="term" value="F:helicase activity"/>
    <property type="evidence" value="ECO:0007669"/>
    <property type="project" value="UniProtKB-KW"/>
</dbReference>
<dbReference type="InterPro" id="IPR000629">
    <property type="entry name" value="RNA-helicase_DEAD-box_CS"/>
</dbReference>
<dbReference type="InterPro" id="IPR027417">
    <property type="entry name" value="P-loop_NTPase"/>
</dbReference>
<gene>
    <name evidence="10" type="ORF">ACFOSS_05355</name>
</gene>
<dbReference type="PROSITE" id="PS51194">
    <property type="entry name" value="HELICASE_CTER"/>
    <property type="match status" value="1"/>
</dbReference>
<dbReference type="PANTHER" id="PTHR47959">
    <property type="entry name" value="ATP-DEPENDENT RNA HELICASE RHLE-RELATED"/>
    <property type="match status" value="1"/>
</dbReference>
<dbReference type="InterPro" id="IPR011545">
    <property type="entry name" value="DEAD/DEAH_box_helicase_dom"/>
</dbReference>
<proteinExistence type="inferred from homology"/>
<keyword evidence="3 6" id="KW-0347">Helicase</keyword>
<dbReference type="Pfam" id="PF00271">
    <property type="entry name" value="Helicase_C"/>
    <property type="match status" value="1"/>
</dbReference>
<evidence type="ECO:0000256" key="7">
    <source>
        <dbReference type="SAM" id="MobiDB-lite"/>
    </source>
</evidence>
<name>A0ABV8CLT9_9GAMM</name>
<comment type="similarity">
    <text evidence="5 6">Belongs to the DEAD box helicase family.</text>
</comment>
<evidence type="ECO:0000259" key="9">
    <source>
        <dbReference type="PROSITE" id="PS51194"/>
    </source>
</evidence>
<evidence type="ECO:0000256" key="6">
    <source>
        <dbReference type="RuleBase" id="RU000492"/>
    </source>
</evidence>
<dbReference type="SUPFAM" id="SSF52540">
    <property type="entry name" value="P-loop containing nucleoside triphosphate hydrolases"/>
    <property type="match status" value="1"/>
</dbReference>
<reference evidence="11" key="1">
    <citation type="journal article" date="2019" name="Int. J. Syst. Evol. Microbiol.">
        <title>The Global Catalogue of Microorganisms (GCM) 10K type strain sequencing project: providing services to taxonomists for standard genome sequencing and annotation.</title>
        <authorList>
            <consortium name="The Broad Institute Genomics Platform"/>
            <consortium name="The Broad Institute Genome Sequencing Center for Infectious Disease"/>
            <person name="Wu L."/>
            <person name="Ma J."/>
        </authorList>
    </citation>
    <scope>NUCLEOTIDE SEQUENCE [LARGE SCALE GENOMIC DNA]</scope>
    <source>
        <strain evidence="11">CCUG 54939</strain>
    </source>
</reference>
<dbReference type="Proteomes" id="UP001595692">
    <property type="component" value="Unassembled WGS sequence"/>
</dbReference>
<dbReference type="SMART" id="SM00487">
    <property type="entry name" value="DEXDc"/>
    <property type="match status" value="1"/>
</dbReference>
<dbReference type="PROSITE" id="PS00039">
    <property type="entry name" value="DEAD_ATP_HELICASE"/>
    <property type="match status" value="1"/>
</dbReference>
<keyword evidence="2 6" id="KW-0378">Hydrolase</keyword>
<dbReference type="InterPro" id="IPR014001">
    <property type="entry name" value="Helicase_ATP-bd"/>
</dbReference>
<comment type="caution">
    <text evidence="10">The sequence shown here is derived from an EMBL/GenBank/DDBJ whole genome shotgun (WGS) entry which is preliminary data.</text>
</comment>
<dbReference type="CDD" id="cd18787">
    <property type="entry name" value="SF2_C_DEAD"/>
    <property type="match status" value="1"/>
</dbReference>
<dbReference type="Gene3D" id="3.40.50.300">
    <property type="entry name" value="P-loop containing nucleotide triphosphate hydrolases"/>
    <property type="match status" value="2"/>
</dbReference>
<evidence type="ECO:0000256" key="2">
    <source>
        <dbReference type="ARBA" id="ARBA00022801"/>
    </source>
</evidence>
<evidence type="ECO:0000256" key="5">
    <source>
        <dbReference type="ARBA" id="ARBA00038437"/>
    </source>
</evidence>
<feature type="compositionally biased region" description="Basic residues" evidence="7">
    <location>
        <begin position="393"/>
        <end position="406"/>
    </location>
</feature>
<evidence type="ECO:0000256" key="4">
    <source>
        <dbReference type="ARBA" id="ARBA00022840"/>
    </source>
</evidence>
<feature type="domain" description="Helicase ATP-binding" evidence="8">
    <location>
        <begin position="31"/>
        <end position="201"/>
    </location>
</feature>
<dbReference type="PANTHER" id="PTHR47959:SF2">
    <property type="entry name" value="ATP-DEPENDENT RNA HELICASE DEAD BOX FAMILY"/>
    <property type="match status" value="1"/>
</dbReference>
<dbReference type="Pfam" id="PF00270">
    <property type="entry name" value="DEAD"/>
    <property type="match status" value="1"/>
</dbReference>
<sequence length="406" mass="43107">MTFSELALAPSLLASLPATITTPTRIQQLAIPAILGGRDVLALAQTGSGKTLAFGLPLLQQLDATQPQVQGLVLVPTRELAAQIAGALHAGASALGLSVVMLCGGVDPASQQAELAQGPQLLVATPGRLRDLLAQQLVSLDDVRHLVLDEADRLLEMGFWPDIQALLAQMPAERQTLLCSATLPAALQQLATALLRDPLRLEATPLNSVVSEISEQLYLVNKSSKVAALIQLLNTEAWPQLLVFISARDQVDAVVKKLTKAGIAAAALHGDKVQVEREQVLAEFKQGRLRVLVATDLLARGIHIEALPVVVNLDLPANAPVYVHRIGRTARAGQSGLALSLVCHGDSEALAAIRTLTGRPLPLDTLANFPLTDTPASGSGKRPPRDKQANRRTASKRSIKQFQRKG</sequence>
<protein>
    <submittedName>
        <fullName evidence="10">DEAD/DEAH box helicase</fullName>
        <ecNumber evidence="10">3.6.4.-</ecNumber>
    </submittedName>
</protein>